<protein>
    <submittedName>
        <fullName evidence="1">Hydroxymethyldihydropterin pyrophosphokinase-dihydropteroate synthase</fullName>
    </submittedName>
</protein>
<name>A0ACB9Y2Z8_PLABR</name>
<evidence type="ECO:0000313" key="1">
    <source>
        <dbReference type="EMBL" id="KAI4834838.1"/>
    </source>
</evidence>
<reference evidence="1" key="1">
    <citation type="submission" date="2022-06" db="EMBL/GenBank/DDBJ databases">
        <title>The First Complete Genome of the Simian Malaria Parasite Plasmodium brasilianum.</title>
        <authorList>
            <person name="Bajic M."/>
            <person name="Ravishankar S."/>
        </authorList>
    </citation>
    <scope>NUCLEOTIDE SEQUENCE</scope>
    <source>
        <strain evidence="1">Bolivian I</strain>
    </source>
</reference>
<comment type="caution">
    <text evidence="1">The sequence shown here is derived from an EMBL/GenBank/DDBJ whole genome shotgun (WGS) entry which is preliminary data.</text>
</comment>
<dbReference type="EMBL" id="CM043782">
    <property type="protein sequence ID" value="KAI4834838.1"/>
    <property type="molecule type" value="Genomic_DNA"/>
</dbReference>
<organism evidence="1 2">
    <name type="scientific">Plasmodium brasilianum</name>
    <dbReference type="NCBI Taxonomy" id="5824"/>
    <lineage>
        <taxon>Eukaryota</taxon>
        <taxon>Sar</taxon>
        <taxon>Alveolata</taxon>
        <taxon>Apicomplexa</taxon>
        <taxon>Aconoidasida</taxon>
        <taxon>Haemosporida</taxon>
        <taxon>Plasmodiidae</taxon>
        <taxon>Plasmodium</taxon>
        <taxon>Plasmodium (Plasmodium)</taxon>
    </lineage>
</organism>
<dbReference type="Proteomes" id="UP001056978">
    <property type="component" value="Chromosome 14"/>
</dbReference>
<proteinExistence type="predicted"/>
<gene>
    <name evidence="1" type="ORF">MKS88_005517</name>
</gene>
<sequence length="671" mass="79771">MAVIEEMTNSRNNMKNIAVLNFGTNDKRNSVTIIETALYLTEKYFGKIINSSYIYETVPEYIALAEKQIVKSVKEVEYESDIKWIKELLSTLGESKYKESDNLIYECNELEKFMKNEKLNENMLKEISVHEYELKTKNKLKAQDETMKNNLEKFKNKYYTNYFFNLTVVVRTFIDDPLSMLVIIKYIEQIMKREDLKDIQRFEKRRIDIDILFFNNYTIFMENLELEKEYIYKVITTYINIDRNNNRHIEAIERIKNKIQFLSIPHLYTKYRYSILLCLNDIIPNYKHIVLKDTINTLYLNFIRNFKETYNINIKEFNRRMYVLKDEVSYLKEKTNIVGILNVNYDSFSDGGLFVNPTKAVERMFEMINEGASVIDIGGESSAPYVIPNPSISERDLVIPVLTLFKKKWNEIKYKMKEVDEQNLEKIDRIKPIISIDTVNYNVFKECVENDLVDILNDISACTNNPEIIKLLKKENKFYTVVLMHKRGNPHTMDKLTDYNDVVYDIKTYLENRLNFLVLNGIPRYRILFDVGLGFAKKHDQSIKLLQDIHVYDDYPLFIGYSRKRFIAHCMDDHNGVINREKLNFYDDKNDNENDKSKKWLFKVNYMRKDKDQLPYQKNICGGLAIASYSYYKKVDLIRVHDVLETKAVLDDVFFNEVYCILNILYKLKFS</sequence>
<keyword evidence="2" id="KW-1185">Reference proteome</keyword>
<accession>A0ACB9Y2Z8</accession>
<evidence type="ECO:0000313" key="2">
    <source>
        <dbReference type="Proteomes" id="UP001056978"/>
    </source>
</evidence>